<keyword evidence="8 12" id="KW-1133">Transmembrane helix</keyword>
<evidence type="ECO:0000259" key="13">
    <source>
        <dbReference type="PROSITE" id="PS50268"/>
    </source>
</evidence>
<dbReference type="Pfam" id="PF08266">
    <property type="entry name" value="Cadherin_2"/>
    <property type="match status" value="1"/>
</dbReference>
<dbReference type="PANTHER" id="PTHR24028">
    <property type="entry name" value="CADHERIN-87A"/>
    <property type="match status" value="1"/>
</dbReference>
<keyword evidence="2" id="KW-1003">Cell membrane</keyword>
<keyword evidence="5" id="KW-0677">Repeat</keyword>
<evidence type="ECO:0000313" key="15">
    <source>
        <dbReference type="Proteomes" id="UP000597762"/>
    </source>
</evidence>
<keyword evidence="6 11" id="KW-0106">Calcium</keyword>
<evidence type="ECO:0000256" key="2">
    <source>
        <dbReference type="ARBA" id="ARBA00022475"/>
    </source>
</evidence>
<dbReference type="FunFam" id="2.60.40.60:FF:000092">
    <property type="entry name" value="Protocadherin 8"/>
    <property type="match status" value="1"/>
</dbReference>
<dbReference type="Gene3D" id="2.60.40.60">
    <property type="entry name" value="Cadherins"/>
    <property type="match status" value="6"/>
</dbReference>
<evidence type="ECO:0000256" key="6">
    <source>
        <dbReference type="ARBA" id="ARBA00022837"/>
    </source>
</evidence>
<evidence type="ECO:0000313" key="14">
    <source>
        <dbReference type="EMBL" id="CAE1281533.1"/>
    </source>
</evidence>
<evidence type="ECO:0000256" key="12">
    <source>
        <dbReference type="SAM" id="Phobius"/>
    </source>
</evidence>
<feature type="domain" description="Cadherin" evidence="13">
    <location>
        <begin position="34"/>
        <end position="142"/>
    </location>
</feature>
<evidence type="ECO:0000256" key="4">
    <source>
        <dbReference type="ARBA" id="ARBA00022729"/>
    </source>
</evidence>
<dbReference type="CDD" id="cd11304">
    <property type="entry name" value="Cadherin_repeat"/>
    <property type="match status" value="6"/>
</dbReference>
<proteinExistence type="predicted"/>
<dbReference type="Proteomes" id="UP000597762">
    <property type="component" value="Unassembled WGS sequence"/>
</dbReference>
<feature type="domain" description="Cadherin" evidence="13">
    <location>
        <begin position="143"/>
        <end position="254"/>
    </location>
</feature>
<dbReference type="PANTHER" id="PTHR24028:SF146">
    <property type="entry name" value="CADHERIN 96CB, ISOFORM D-RELATED"/>
    <property type="match status" value="1"/>
</dbReference>
<evidence type="ECO:0000256" key="10">
    <source>
        <dbReference type="ARBA" id="ARBA00023180"/>
    </source>
</evidence>
<keyword evidence="9 12" id="KW-0472">Membrane</keyword>
<dbReference type="EMBL" id="CAHIKZ030002118">
    <property type="protein sequence ID" value="CAE1281533.1"/>
    <property type="molecule type" value="Genomic_DNA"/>
</dbReference>
<dbReference type="PROSITE" id="PS00232">
    <property type="entry name" value="CADHERIN_1"/>
    <property type="match status" value="2"/>
</dbReference>
<comment type="caution">
    <text evidence="14">The sequence shown here is derived from an EMBL/GenBank/DDBJ whole genome shotgun (WGS) entry which is preliminary data.</text>
</comment>
<dbReference type="AlphaFoldDB" id="A0A812CYV7"/>
<dbReference type="InterPro" id="IPR015919">
    <property type="entry name" value="Cadherin-like_sf"/>
</dbReference>
<evidence type="ECO:0000256" key="9">
    <source>
        <dbReference type="ARBA" id="ARBA00023136"/>
    </source>
</evidence>
<dbReference type="FunFam" id="2.60.40.60:FF:000002">
    <property type="entry name" value="Protocadherin alpha 2"/>
    <property type="match status" value="1"/>
</dbReference>
<keyword evidence="15" id="KW-1185">Reference proteome</keyword>
<dbReference type="OrthoDB" id="6252479at2759"/>
<dbReference type="InterPro" id="IPR050174">
    <property type="entry name" value="Protocadherin/Cadherin-CA"/>
</dbReference>
<dbReference type="GO" id="GO:0005886">
    <property type="term" value="C:plasma membrane"/>
    <property type="evidence" value="ECO:0007669"/>
    <property type="project" value="UniProtKB-SubCell"/>
</dbReference>
<dbReference type="GO" id="GO:0007156">
    <property type="term" value="P:homophilic cell adhesion via plasma membrane adhesion molecules"/>
    <property type="evidence" value="ECO:0007669"/>
    <property type="project" value="InterPro"/>
</dbReference>
<dbReference type="GO" id="GO:0005509">
    <property type="term" value="F:calcium ion binding"/>
    <property type="evidence" value="ECO:0007669"/>
    <property type="project" value="UniProtKB-UniRule"/>
</dbReference>
<feature type="transmembrane region" description="Helical" evidence="12">
    <location>
        <begin position="12"/>
        <end position="34"/>
    </location>
</feature>
<dbReference type="FunFam" id="2.60.40.60:FF:000004">
    <property type="entry name" value="Protocadherin 1 gamma 2"/>
    <property type="match status" value="1"/>
</dbReference>
<accession>A0A812CYV7</accession>
<evidence type="ECO:0000256" key="11">
    <source>
        <dbReference type="PROSITE-ProRule" id="PRU00043"/>
    </source>
</evidence>
<sequence>MLPYLHINRDRLILVNILLSFCSQYLCADLTYYVEEEKGPGTYLGDLAADSHLLESVPPQDHSLIKFTQLQQGSGSVSQLFHIHEKTGKLYTAQTLDSETLCIYNVECFRMIDVAVKRANSFIWILKVKVIIQDINDHQPEFPEKQVNIQFSENDRKGTKISIPNAVDRDVGVLNSQITYQLRKSKDEPFTLSVSKSLDGTSKISILLEEGLDREVKDLYMLHIMAKDGGSQPKQSILNIQIYVTDVNDNAPVFSRDVYNVSVKNDNQVASPVVALSARDLDVGKNGRVSYHFSSKTSDIAKSHFELNRGTGDIFLSKRFNSGQKQSYKLYVTATDEGNPPLSSIAIVQINVIDQQNNAPSIDVNFVSASTGDTVAIFEDIEVGSFIAYVKVTDYDMGPNGEVTCNMHHDKFQLEMLGPKEYKIIIKNPVDRETEDYHRLMINCQDKGSPPLHSESQFSIKVMDVNDVQPQFSREIFKFFMYENEKSKSQVGSINATDPDLGPAGKLTYSLLASNKNFLPFQIMDDGVILSIVSLDHEFQDIYKFQVFVKDGGTPSLNNTVNVIVEVKDKNDNAPYFTYPSVNPCSLDVTYYPHHTKNITVLKAADRDSRENAFLKYEIIAGNENQLFTLNHYTGLLSFTRVVNPQDAGLYDLQFLVRDSGTPSLSSTTSLALTLTVSNETSEMLNAVHTQSGDKIHLYLLILVVLVAVTVSVPVTAAMSLCIIRCKDRKNTLNRDGESVSCKCVSEQGRLICPSHMTSYWPDTSGFMAPDSDMASNSLPACNGQKGSVLGMRSQKSTEVIYEVSTSISSYPQCHMSDQAGPLADGYLT</sequence>
<dbReference type="InterPro" id="IPR020894">
    <property type="entry name" value="Cadherin_CS"/>
</dbReference>
<evidence type="ECO:0000256" key="1">
    <source>
        <dbReference type="ARBA" id="ARBA00004251"/>
    </source>
</evidence>
<feature type="transmembrane region" description="Helical" evidence="12">
    <location>
        <begin position="698"/>
        <end position="724"/>
    </location>
</feature>
<protein>
    <submittedName>
        <fullName evidence="14">PCDHGB</fullName>
    </submittedName>
</protein>
<evidence type="ECO:0000256" key="5">
    <source>
        <dbReference type="ARBA" id="ARBA00022737"/>
    </source>
</evidence>
<feature type="domain" description="Cadherin" evidence="13">
    <location>
        <begin position="255"/>
        <end position="362"/>
    </location>
</feature>
<keyword evidence="4" id="KW-0732">Signal</keyword>
<name>A0A812CYV7_ACAPH</name>
<keyword evidence="3 12" id="KW-0812">Transmembrane</keyword>
<feature type="domain" description="Cadherin" evidence="13">
    <location>
        <begin position="599"/>
        <end position="685"/>
    </location>
</feature>
<feature type="domain" description="Cadherin" evidence="13">
    <location>
        <begin position="473"/>
        <end position="577"/>
    </location>
</feature>
<evidence type="ECO:0000256" key="7">
    <source>
        <dbReference type="ARBA" id="ARBA00022889"/>
    </source>
</evidence>
<gene>
    <name evidence="14" type="ORF">SPHA_42939</name>
</gene>
<dbReference type="InterPro" id="IPR002126">
    <property type="entry name" value="Cadherin-like_dom"/>
</dbReference>
<evidence type="ECO:0000256" key="3">
    <source>
        <dbReference type="ARBA" id="ARBA00022692"/>
    </source>
</evidence>
<dbReference type="InterPro" id="IPR013164">
    <property type="entry name" value="Cadherin_N"/>
</dbReference>
<dbReference type="SUPFAM" id="SSF49313">
    <property type="entry name" value="Cadherin-like"/>
    <property type="match status" value="6"/>
</dbReference>
<reference evidence="14" key="1">
    <citation type="submission" date="2021-01" db="EMBL/GenBank/DDBJ databases">
        <authorList>
            <person name="Li R."/>
            <person name="Bekaert M."/>
        </authorList>
    </citation>
    <scope>NUCLEOTIDE SEQUENCE</scope>
    <source>
        <strain evidence="14">Farmed</strain>
    </source>
</reference>
<organism evidence="14 15">
    <name type="scientific">Acanthosepion pharaonis</name>
    <name type="common">Pharaoh cuttlefish</name>
    <name type="synonym">Sepia pharaonis</name>
    <dbReference type="NCBI Taxonomy" id="158019"/>
    <lineage>
        <taxon>Eukaryota</taxon>
        <taxon>Metazoa</taxon>
        <taxon>Spiralia</taxon>
        <taxon>Lophotrochozoa</taxon>
        <taxon>Mollusca</taxon>
        <taxon>Cephalopoda</taxon>
        <taxon>Coleoidea</taxon>
        <taxon>Decapodiformes</taxon>
        <taxon>Sepiida</taxon>
        <taxon>Sepiina</taxon>
        <taxon>Sepiidae</taxon>
        <taxon>Acanthosepion</taxon>
    </lineage>
</organism>
<keyword evidence="7" id="KW-0130">Cell adhesion</keyword>
<feature type="domain" description="Cadherin" evidence="13">
    <location>
        <begin position="369"/>
        <end position="472"/>
    </location>
</feature>
<dbReference type="SMART" id="SM00112">
    <property type="entry name" value="CA"/>
    <property type="match status" value="6"/>
</dbReference>
<evidence type="ECO:0000256" key="8">
    <source>
        <dbReference type="ARBA" id="ARBA00022989"/>
    </source>
</evidence>
<dbReference type="FunFam" id="2.60.40.60:FF:000015">
    <property type="entry name" value="FAT atypical cadherin 1"/>
    <property type="match status" value="1"/>
</dbReference>
<dbReference type="PRINTS" id="PR00205">
    <property type="entry name" value="CADHERIN"/>
</dbReference>
<dbReference type="Pfam" id="PF00028">
    <property type="entry name" value="Cadherin"/>
    <property type="match status" value="5"/>
</dbReference>
<comment type="subcellular location">
    <subcellularLocation>
        <location evidence="1">Cell membrane</location>
        <topology evidence="1">Single-pass type I membrane protein</topology>
    </subcellularLocation>
</comment>
<dbReference type="PROSITE" id="PS50268">
    <property type="entry name" value="CADHERIN_2"/>
    <property type="match status" value="6"/>
</dbReference>
<keyword evidence="10" id="KW-0325">Glycoprotein</keyword>
<dbReference type="FunFam" id="2.60.40.60:FF:000007">
    <property type="entry name" value="Protocadherin alpha 2"/>
    <property type="match status" value="1"/>
</dbReference>